<proteinExistence type="predicted"/>
<sequence>MYKMAPGFKTVNGDLRNWIGEIKFKSGRDFSSCWIEILLPENYPSEPPIVSCSSSLRHPIIDPATNRFNLRLLRNWNPNTHIYEIVNVIKSEFSRQPPEFLGALKPITKPSLEVENLSAGEIKELESKIRELESEVEYLRKDLAEKNDEIARLQNILSKETSFKDKGVKSGLSSLPVDSSTDLEGEKAALEGVIRDLEARFEAGDITPEEYFKLSQKYRKQLFLVGKNLSDTRKAESKN</sequence>
<dbReference type="InterPro" id="IPR000608">
    <property type="entry name" value="UBC"/>
</dbReference>
<dbReference type="SUPFAM" id="SSF54495">
    <property type="entry name" value="UBC-like"/>
    <property type="match status" value="1"/>
</dbReference>
<evidence type="ECO:0000313" key="3">
    <source>
        <dbReference type="EMBL" id="WEU39993.1"/>
    </source>
</evidence>
<dbReference type="Pfam" id="PF00179">
    <property type="entry name" value="UQ_con"/>
    <property type="match status" value="1"/>
</dbReference>
<reference evidence="3" key="2">
    <citation type="journal article" date="2022" name="Nat. Microbiol.">
        <title>A closed Candidatus Odinarchaeum chromosome exposes Asgard archaeal viruses.</title>
        <authorList>
            <person name="Tamarit D."/>
            <person name="Caceres E.F."/>
            <person name="Krupovic M."/>
            <person name="Nijland R."/>
            <person name="Eme L."/>
            <person name="Robinson N.P."/>
            <person name="Ettema T.J.G."/>
        </authorList>
    </citation>
    <scope>NUCLEOTIDE SEQUENCE</scope>
    <source>
        <strain evidence="3">LCB_4</strain>
    </source>
</reference>
<reference evidence="3" key="1">
    <citation type="journal article" date="2017" name="Nature">
        <title>Asgard archaea illuminate the origin of eukaryotic cellular complexity.</title>
        <authorList>
            <person name="Zaremba-Niedzwiedzka K."/>
            <person name="Caceres E.F."/>
            <person name="Saw J.H."/>
            <person name="Backstrom D."/>
            <person name="Juzokaite L."/>
            <person name="Vancaester E."/>
            <person name="Seitz K.W."/>
            <person name="Anantharaman K."/>
            <person name="Starnawski P."/>
            <person name="Kjeldsen K.U."/>
            <person name="Scott M.B."/>
            <person name="Nunoura T."/>
            <person name="Banfield J.F."/>
            <person name="Schramm A."/>
            <person name="Baker B.J."/>
            <person name="Spang A."/>
            <person name="Ettema T.J.G."/>
        </authorList>
    </citation>
    <scope>NUCLEOTIDE SEQUENCE</scope>
    <source>
        <strain evidence="3">LCB_4</strain>
    </source>
</reference>
<dbReference type="Gene3D" id="3.10.110.10">
    <property type="entry name" value="Ubiquitin Conjugating Enzyme"/>
    <property type="match status" value="1"/>
</dbReference>
<gene>
    <name evidence="3" type="ORF">OdinLCB4_005855</name>
</gene>
<evidence type="ECO:0000256" key="1">
    <source>
        <dbReference type="SAM" id="Coils"/>
    </source>
</evidence>
<dbReference type="InterPro" id="IPR016135">
    <property type="entry name" value="UBQ-conjugating_enzyme/RWD"/>
</dbReference>
<protein>
    <recommendedName>
        <fullName evidence="2">UBC core domain-containing protein</fullName>
    </recommendedName>
</protein>
<accession>A0AAF0D1R7</accession>
<feature type="domain" description="UBC core" evidence="2">
    <location>
        <begin position="14"/>
        <end position="91"/>
    </location>
</feature>
<keyword evidence="1" id="KW-0175">Coiled coil</keyword>
<evidence type="ECO:0000313" key="4">
    <source>
        <dbReference type="Proteomes" id="UP000186851"/>
    </source>
</evidence>
<dbReference type="EMBL" id="CP091871">
    <property type="protein sequence ID" value="WEU39993.1"/>
    <property type="molecule type" value="Genomic_DNA"/>
</dbReference>
<evidence type="ECO:0000259" key="2">
    <source>
        <dbReference type="Pfam" id="PF00179"/>
    </source>
</evidence>
<dbReference type="Proteomes" id="UP000186851">
    <property type="component" value="Chromosome"/>
</dbReference>
<name>A0AAF0D1R7_ODILC</name>
<dbReference type="AlphaFoldDB" id="A0AAF0D1R7"/>
<dbReference type="KEGG" id="oyw:OdinLCB4_005855"/>
<organism evidence="3 4">
    <name type="scientific">Odinarchaeota yellowstonii (strain LCB_4)</name>
    <dbReference type="NCBI Taxonomy" id="1841599"/>
    <lineage>
        <taxon>Archaea</taxon>
        <taxon>Promethearchaeati</taxon>
        <taxon>Candidatus Odinarchaeota</taxon>
        <taxon>Candidatus Odinarchaeia</taxon>
        <taxon>Candidatus Odinarchaeales</taxon>
        <taxon>Candidatus Odinarchaeaceae</taxon>
        <taxon>Candidatus Odinarchaeum</taxon>
    </lineage>
</organism>
<feature type="coiled-coil region" evidence="1">
    <location>
        <begin position="115"/>
        <end position="156"/>
    </location>
</feature>